<name>A0AAE3GWR1_9CYAN</name>
<gene>
    <name evidence="2" type="ORF">NJ959_27175</name>
</gene>
<reference evidence="2" key="1">
    <citation type="submission" date="2022-06" db="EMBL/GenBank/DDBJ databases">
        <title>New cyanobacteria of genus Symplocastrum in benthos of Lake Baikal.</title>
        <authorList>
            <person name="Sorokovikova E."/>
            <person name="Tikhonova I."/>
            <person name="Krasnopeev A."/>
            <person name="Evseev P."/>
            <person name="Gladkikh A."/>
            <person name="Belykh O."/>
        </authorList>
    </citation>
    <scope>NUCLEOTIDE SEQUENCE</scope>
    <source>
        <strain evidence="2">BBK-W-15</strain>
    </source>
</reference>
<comment type="caution">
    <text evidence="2">The sequence shown here is derived from an EMBL/GenBank/DDBJ whole genome shotgun (WGS) entry which is preliminary data.</text>
</comment>
<keyword evidence="3" id="KW-1185">Reference proteome</keyword>
<dbReference type="InterPro" id="IPR007791">
    <property type="entry name" value="DjlA_N"/>
</dbReference>
<sequence length="140" mass="15839">MTGNSSVKQLVKILIGAAWIDGRIQPEEREYLHRVAKQSGVAEDPEIQPLLYELKSVSPQECYSWVQEYLGDPATPEDYQRLIEAISALIYSDGEVATEEAKLLTRLQLLDPAIAPQKGGYNTVLKTIQKLYQRWMDTQS</sequence>
<evidence type="ECO:0000259" key="1">
    <source>
        <dbReference type="Pfam" id="PF05099"/>
    </source>
</evidence>
<dbReference type="CDD" id="cd07177">
    <property type="entry name" value="terB_like"/>
    <property type="match status" value="1"/>
</dbReference>
<dbReference type="AlphaFoldDB" id="A0AAE3GWR1"/>
<dbReference type="SUPFAM" id="SSF158682">
    <property type="entry name" value="TerB-like"/>
    <property type="match status" value="1"/>
</dbReference>
<evidence type="ECO:0000313" key="3">
    <source>
        <dbReference type="Proteomes" id="UP001204953"/>
    </source>
</evidence>
<evidence type="ECO:0000313" key="2">
    <source>
        <dbReference type="EMBL" id="MCP2732116.1"/>
    </source>
</evidence>
<accession>A0AAE3GWR1</accession>
<dbReference type="Proteomes" id="UP001204953">
    <property type="component" value="Unassembled WGS sequence"/>
</dbReference>
<dbReference type="Pfam" id="PF05099">
    <property type="entry name" value="TerB"/>
    <property type="match status" value="1"/>
</dbReference>
<proteinExistence type="predicted"/>
<feature type="domain" description="Co-chaperone DjlA N-terminal" evidence="1">
    <location>
        <begin position="13"/>
        <end position="107"/>
    </location>
</feature>
<dbReference type="InterPro" id="IPR029024">
    <property type="entry name" value="TerB-like"/>
</dbReference>
<dbReference type="Gene3D" id="1.10.3680.10">
    <property type="entry name" value="TerB-like"/>
    <property type="match status" value="1"/>
</dbReference>
<protein>
    <submittedName>
        <fullName evidence="2">TerB family tellurite resistance protein</fullName>
    </submittedName>
</protein>
<dbReference type="EMBL" id="JAMZMM010000482">
    <property type="protein sequence ID" value="MCP2732116.1"/>
    <property type="molecule type" value="Genomic_DNA"/>
</dbReference>
<dbReference type="RefSeq" id="WP_254014844.1">
    <property type="nucleotide sequence ID" value="NZ_JAMZMM010000482.1"/>
</dbReference>
<organism evidence="2 3">
    <name type="scientific">Limnofasciculus baicalensis BBK-W-15</name>
    <dbReference type="NCBI Taxonomy" id="2699891"/>
    <lineage>
        <taxon>Bacteria</taxon>
        <taxon>Bacillati</taxon>
        <taxon>Cyanobacteriota</taxon>
        <taxon>Cyanophyceae</taxon>
        <taxon>Coleofasciculales</taxon>
        <taxon>Coleofasciculaceae</taxon>
        <taxon>Limnofasciculus</taxon>
        <taxon>Limnofasciculus baicalensis</taxon>
    </lineage>
</organism>